<dbReference type="EMBL" id="JAUSRB010000002">
    <property type="protein sequence ID" value="MDP9866357.1"/>
    <property type="molecule type" value="Genomic_DNA"/>
</dbReference>
<keyword evidence="1" id="KW-0805">Transcription regulation</keyword>
<name>A0ABT9RAT6_9ACTN</name>
<dbReference type="Pfam" id="PF07702">
    <property type="entry name" value="UTRA"/>
    <property type="match status" value="1"/>
</dbReference>
<proteinExistence type="predicted"/>
<dbReference type="GO" id="GO:0003677">
    <property type="term" value="F:DNA binding"/>
    <property type="evidence" value="ECO:0007669"/>
    <property type="project" value="UniProtKB-KW"/>
</dbReference>
<dbReference type="InterPro" id="IPR011663">
    <property type="entry name" value="UTRA"/>
</dbReference>
<dbReference type="RefSeq" id="WP_306866933.1">
    <property type="nucleotide sequence ID" value="NZ_JAUSRB010000002.1"/>
</dbReference>
<feature type="region of interest" description="Disordered" evidence="4">
    <location>
        <begin position="281"/>
        <end position="313"/>
    </location>
</feature>
<dbReference type="SMART" id="SM00866">
    <property type="entry name" value="UTRA"/>
    <property type="match status" value="1"/>
</dbReference>
<reference evidence="6 7" key="1">
    <citation type="submission" date="2023-07" db="EMBL/GenBank/DDBJ databases">
        <title>Sequencing the genomes of 1000 actinobacteria strains.</title>
        <authorList>
            <person name="Klenk H.-P."/>
        </authorList>
    </citation>
    <scope>NUCLEOTIDE SEQUENCE [LARGE SCALE GENOMIC DNA]</scope>
    <source>
        <strain evidence="6 7">DSM 44109</strain>
    </source>
</reference>
<dbReference type="InterPro" id="IPR050679">
    <property type="entry name" value="Bact_HTH_transcr_reg"/>
</dbReference>
<dbReference type="SUPFAM" id="SSF64288">
    <property type="entry name" value="Chorismate lyase-like"/>
    <property type="match status" value="1"/>
</dbReference>
<keyword evidence="2 6" id="KW-0238">DNA-binding</keyword>
<dbReference type="InterPro" id="IPR000524">
    <property type="entry name" value="Tscrpt_reg_HTH_GntR"/>
</dbReference>
<dbReference type="SUPFAM" id="SSF46785">
    <property type="entry name" value="Winged helix' DNA-binding domain"/>
    <property type="match status" value="1"/>
</dbReference>
<protein>
    <submittedName>
        <fullName evidence="6">DNA-binding GntR family transcriptional regulator</fullName>
    </submittedName>
</protein>
<sequence length="317" mass="35292">MNSNDYEPDLNDLDLTPDERDRLADSQRPLWEVIAASLRADILEARYTPGAPLPSETALSARYSVSRPTVRDAVKALVGEGLVSVVRGRGTFVRAVPDRYAILLGAWPRHDIANPDFIPTAREWGWTQLAIPNADDDEGQRSYSRTEFATANRDIANTLGLRTGHTVFRRYSRWHHAATGLIIGVSSYTVPEIMPDPTAKQTLAQTLAPLPFYDAITEGRGPTTWETTVTARMPYADERDLMSLSVGSPILIIRRILADKDGRPLEMTEVKADAERFETAYAQEKPTVFPEGIDPDDFDPDHEQPDPQPTGRILLLV</sequence>
<keyword evidence="7" id="KW-1185">Reference proteome</keyword>
<dbReference type="InterPro" id="IPR036390">
    <property type="entry name" value="WH_DNA-bd_sf"/>
</dbReference>
<dbReference type="Gene3D" id="1.10.10.10">
    <property type="entry name" value="Winged helix-like DNA-binding domain superfamily/Winged helix DNA-binding domain"/>
    <property type="match status" value="1"/>
</dbReference>
<gene>
    <name evidence="6" type="ORF">J2S55_005623</name>
</gene>
<organism evidence="6 7">
    <name type="scientific">Streptosporangium brasiliense</name>
    <dbReference type="NCBI Taxonomy" id="47480"/>
    <lineage>
        <taxon>Bacteria</taxon>
        <taxon>Bacillati</taxon>
        <taxon>Actinomycetota</taxon>
        <taxon>Actinomycetes</taxon>
        <taxon>Streptosporangiales</taxon>
        <taxon>Streptosporangiaceae</taxon>
        <taxon>Streptosporangium</taxon>
    </lineage>
</organism>
<feature type="domain" description="HTH gntR-type" evidence="5">
    <location>
        <begin position="28"/>
        <end position="96"/>
    </location>
</feature>
<accession>A0ABT9RAT6</accession>
<dbReference type="Pfam" id="PF00392">
    <property type="entry name" value="GntR"/>
    <property type="match status" value="1"/>
</dbReference>
<keyword evidence="3" id="KW-0804">Transcription</keyword>
<dbReference type="InterPro" id="IPR036388">
    <property type="entry name" value="WH-like_DNA-bd_sf"/>
</dbReference>
<dbReference type="PROSITE" id="PS50949">
    <property type="entry name" value="HTH_GNTR"/>
    <property type="match status" value="1"/>
</dbReference>
<evidence type="ECO:0000256" key="4">
    <source>
        <dbReference type="SAM" id="MobiDB-lite"/>
    </source>
</evidence>
<dbReference type="PANTHER" id="PTHR44846:SF17">
    <property type="entry name" value="GNTR-FAMILY TRANSCRIPTIONAL REGULATOR"/>
    <property type="match status" value="1"/>
</dbReference>
<dbReference type="Proteomes" id="UP001230426">
    <property type="component" value="Unassembled WGS sequence"/>
</dbReference>
<evidence type="ECO:0000313" key="7">
    <source>
        <dbReference type="Proteomes" id="UP001230426"/>
    </source>
</evidence>
<evidence type="ECO:0000259" key="5">
    <source>
        <dbReference type="PROSITE" id="PS50949"/>
    </source>
</evidence>
<dbReference type="CDD" id="cd07377">
    <property type="entry name" value="WHTH_GntR"/>
    <property type="match status" value="1"/>
</dbReference>
<dbReference type="PANTHER" id="PTHR44846">
    <property type="entry name" value="MANNOSYL-D-GLYCERATE TRANSPORT/METABOLISM SYSTEM REPRESSOR MNGR-RELATED"/>
    <property type="match status" value="1"/>
</dbReference>
<dbReference type="SMART" id="SM00345">
    <property type="entry name" value="HTH_GNTR"/>
    <property type="match status" value="1"/>
</dbReference>
<dbReference type="PRINTS" id="PR00035">
    <property type="entry name" value="HTHGNTR"/>
</dbReference>
<dbReference type="Gene3D" id="3.40.1410.10">
    <property type="entry name" value="Chorismate lyase-like"/>
    <property type="match status" value="1"/>
</dbReference>
<evidence type="ECO:0000256" key="1">
    <source>
        <dbReference type="ARBA" id="ARBA00023015"/>
    </source>
</evidence>
<dbReference type="InterPro" id="IPR028978">
    <property type="entry name" value="Chorismate_lyase_/UTRA_dom_sf"/>
</dbReference>
<evidence type="ECO:0000256" key="2">
    <source>
        <dbReference type="ARBA" id="ARBA00023125"/>
    </source>
</evidence>
<evidence type="ECO:0000256" key="3">
    <source>
        <dbReference type="ARBA" id="ARBA00023163"/>
    </source>
</evidence>
<comment type="caution">
    <text evidence="6">The sequence shown here is derived from an EMBL/GenBank/DDBJ whole genome shotgun (WGS) entry which is preliminary data.</text>
</comment>
<evidence type="ECO:0000313" key="6">
    <source>
        <dbReference type="EMBL" id="MDP9866357.1"/>
    </source>
</evidence>